<evidence type="ECO:0000256" key="1">
    <source>
        <dbReference type="PROSITE-ProRule" id="PRU00221"/>
    </source>
</evidence>
<evidence type="ECO:0000313" key="2">
    <source>
        <dbReference type="EMBL" id="JAT46063.1"/>
    </source>
</evidence>
<feature type="repeat" description="WD" evidence="1">
    <location>
        <begin position="63"/>
        <end position="105"/>
    </location>
</feature>
<dbReference type="Gene3D" id="2.130.10.10">
    <property type="entry name" value="YVTN repeat-like/Quinoprotein amine dehydrogenase"/>
    <property type="match status" value="1"/>
</dbReference>
<dbReference type="EMBL" id="GDJX01021873">
    <property type="protein sequence ID" value="JAT46063.1"/>
    <property type="molecule type" value="Transcribed_RNA"/>
</dbReference>
<dbReference type="PROSITE" id="PS50082">
    <property type="entry name" value="WD_REPEATS_2"/>
    <property type="match status" value="1"/>
</dbReference>
<dbReference type="InterPro" id="IPR015943">
    <property type="entry name" value="WD40/YVTN_repeat-like_dom_sf"/>
</dbReference>
<sequence length="255" mass="28688">MDQTVCVWNVWSRDSQKKARVFTHHNAAVKDVRWSPQGLSLLSCGYDCCSRLVDVEKGTEKQLFKEDGVVGVIKFHPDNHNLFLSGGFKGSLRLWDVRTGNVAEEYVRPLGPILDVEFSTDARHFISSSDVSKTNASENSIIVWDVSREIPLSNQVYVEAYTCPCIRPPFKLDKYKRYEDHVVSGFPVKCNFSLDGNELASGSADGCIYVYNYRTSELVRKIKAFEEACVDVAYHPVMPNVIAACGWNGEVSVFQ</sequence>
<dbReference type="InterPro" id="IPR001680">
    <property type="entry name" value="WD40_rpt"/>
</dbReference>
<proteinExistence type="predicted"/>
<organism evidence="2">
    <name type="scientific">Anthurium amnicola</name>
    <dbReference type="NCBI Taxonomy" id="1678845"/>
    <lineage>
        <taxon>Eukaryota</taxon>
        <taxon>Viridiplantae</taxon>
        <taxon>Streptophyta</taxon>
        <taxon>Embryophyta</taxon>
        <taxon>Tracheophyta</taxon>
        <taxon>Spermatophyta</taxon>
        <taxon>Magnoliopsida</taxon>
        <taxon>Liliopsida</taxon>
        <taxon>Araceae</taxon>
        <taxon>Pothoideae</taxon>
        <taxon>Potheae</taxon>
        <taxon>Anthurium</taxon>
    </lineage>
</organism>
<dbReference type="PANTHER" id="PTHR44566">
    <property type="entry name" value="TRANSDUCIN/WD40 REPEAT-LIKE SUPERFAMILY PROTEIN"/>
    <property type="match status" value="1"/>
</dbReference>
<dbReference type="InterPro" id="IPR053053">
    <property type="entry name" value="WD_repeat_protein"/>
</dbReference>
<dbReference type="InterPro" id="IPR036322">
    <property type="entry name" value="WD40_repeat_dom_sf"/>
</dbReference>
<gene>
    <name evidence="2" type="primary">WDR25_1</name>
    <name evidence="2" type="ORF">g.126009</name>
</gene>
<dbReference type="SMART" id="SM00320">
    <property type="entry name" value="WD40"/>
    <property type="match status" value="5"/>
</dbReference>
<keyword evidence="1" id="KW-0853">WD repeat</keyword>
<reference evidence="2" key="1">
    <citation type="submission" date="2015-07" db="EMBL/GenBank/DDBJ databases">
        <title>Transcriptome Assembly of Anthurium amnicola.</title>
        <authorList>
            <person name="Suzuki J."/>
        </authorList>
    </citation>
    <scope>NUCLEOTIDE SEQUENCE</scope>
</reference>
<dbReference type="Pfam" id="PF00400">
    <property type="entry name" value="WD40"/>
    <property type="match status" value="3"/>
</dbReference>
<dbReference type="SUPFAM" id="SSF50978">
    <property type="entry name" value="WD40 repeat-like"/>
    <property type="match status" value="1"/>
</dbReference>
<accession>A0A1D1XUK8</accession>
<name>A0A1D1XUK8_9ARAE</name>
<protein>
    <submittedName>
        <fullName evidence="2">WD repeat-containing protein 25</fullName>
    </submittedName>
</protein>
<dbReference type="PANTHER" id="PTHR44566:SF1">
    <property type="entry name" value="WD REPEAT-CONTAINING PROTEIN 25"/>
    <property type="match status" value="1"/>
</dbReference>
<dbReference type="AlphaFoldDB" id="A0A1D1XUK8"/>